<dbReference type="AlphaFoldDB" id="A0A7S2RC11"/>
<sequence length="192" mass="22359">MMYIHETQYPVSSILELDVLANLILRYLTREVNIPTEKEMLKSNQKQLEAEMQIPWLRITIDRAYREAMDDLPGGHWSDNENDERCVVLNRMAAKFLVNRIARDMKDAKYPVNFGDMKKLSKLGDQVANIIVANGRCRAMLQKDEDAGWKTFRDNNQTEFISLFTNTSSCPFKGHWIDLKTETEHPTITNFK</sequence>
<organism evidence="1">
    <name type="scientific">Eucampia antarctica</name>
    <dbReference type="NCBI Taxonomy" id="49252"/>
    <lineage>
        <taxon>Eukaryota</taxon>
        <taxon>Sar</taxon>
        <taxon>Stramenopiles</taxon>
        <taxon>Ochrophyta</taxon>
        <taxon>Bacillariophyta</taxon>
        <taxon>Mediophyceae</taxon>
        <taxon>Biddulphiophycidae</taxon>
        <taxon>Hemiaulales</taxon>
        <taxon>Hemiaulaceae</taxon>
        <taxon>Eucampia</taxon>
    </lineage>
</organism>
<gene>
    <name evidence="1" type="ORF">EANT1437_LOCUS5754</name>
</gene>
<dbReference type="EMBL" id="HBHI01011233">
    <property type="protein sequence ID" value="CAD9666658.1"/>
    <property type="molecule type" value="Transcribed_RNA"/>
</dbReference>
<name>A0A7S2RC11_9STRA</name>
<evidence type="ECO:0000313" key="1">
    <source>
        <dbReference type="EMBL" id="CAD9666658.1"/>
    </source>
</evidence>
<reference evidence="1" key="1">
    <citation type="submission" date="2021-01" db="EMBL/GenBank/DDBJ databases">
        <authorList>
            <person name="Corre E."/>
            <person name="Pelletier E."/>
            <person name="Niang G."/>
            <person name="Scheremetjew M."/>
            <person name="Finn R."/>
            <person name="Kale V."/>
            <person name="Holt S."/>
            <person name="Cochrane G."/>
            <person name="Meng A."/>
            <person name="Brown T."/>
            <person name="Cohen L."/>
        </authorList>
    </citation>
    <scope>NUCLEOTIDE SEQUENCE</scope>
    <source>
        <strain evidence="1">CCMP1452</strain>
    </source>
</reference>
<accession>A0A7S2RC11</accession>
<proteinExistence type="predicted"/>
<protein>
    <submittedName>
        <fullName evidence="1">Uncharacterized protein</fullName>
    </submittedName>
</protein>